<proteinExistence type="predicted"/>
<evidence type="ECO:0000313" key="3">
    <source>
        <dbReference type="Proteomes" id="UP000824469"/>
    </source>
</evidence>
<dbReference type="EMBL" id="JAHRHJ020000001">
    <property type="protein sequence ID" value="KAH9331989.1"/>
    <property type="molecule type" value="Genomic_DNA"/>
</dbReference>
<feature type="non-terminal residue" evidence="2">
    <location>
        <position position="53"/>
    </location>
</feature>
<gene>
    <name evidence="2" type="ORF">KI387_004097</name>
</gene>
<evidence type="ECO:0000313" key="2">
    <source>
        <dbReference type="EMBL" id="KAH9331989.1"/>
    </source>
</evidence>
<name>A0AA38GYT2_TAXCH</name>
<keyword evidence="3" id="KW-1185">Reference proteome</keyword>
<feature type="compositionally biased region" description="Basic residues" evidence="1">
    <location>
        <begin position="29"/>
        <end position="39"/>
    </location>
</feature>
<dbReference type="Proteomes" id="UP000824469">
    <property type="component" value="Unassembled WGS sequence"/>
</dbReference>
<evidence type="ECO:0000256" key="1">
    <source>
        <dbReference type="SAM" id="MobiDB-lite"/>
    </source>
</evidence>
<feature type="compositionally biased region" description="Basic and acidic residues" evidence="1">
    <location>
        <begin position="12"/>
        <end position="28"/>
    </location>
</feature>
<dbReference type="AlphaFoldDB" id="A0AA38GYT2"/>
<feature type="non-terminal residue" evidence="2">
    <location>
        <position position="1"/>
    </location>
</feature>
<protein>
    <submittedName>
        <fullName evidence="2">Uncharacterized protein</fullName>
    </submittedName>
</protein>
<comment type="caution">
    <text evidence="2">The sequence shown here is derived from an EMBL/GenBank/DDBJ whole genome shotgun (WGS) entry which is preliminary data.</text>
</comment>
<reference evidence="2 3" key="1">
    <citation type="journal article" date="2021" name="Nat. Plants">
        <title>The Taxus genome provides insights into paclitaxel biosynthesis.</title>
        <authorList>
            <person name="Xiong X."/>
            <person name="Gou J."/>
            <person name="Liao Q."/>
            <person name="Li Y."/>
            <person name="Zhou Q."/>
            <person name="Bi G."/>
            <person name="Li C."/>
            <person name="Du R."/>
            <person name="Wang X."/>
            <person name="Sun T."/>
            <person name="Guo L."/>
            <person name="Liang H."/>
            <person name="Lu P."/>
            <person name="Wu Y."/>
            <person name="Zhang Z."/>
            <person name="Ro D.K."/>
            <person name="Shang Y."/>
            <person name="Huang S."/>
            <person name="Yan J."/>
        </authorList>
    </citation>
    <scope>NUCLEOTIDE SEQUENCE [LARGE SCALE GENOMIC DNA]</scope>
    <source>
        <strain evidence="2">Ta-2019</strain>
    </source>
</reference>
<accession>A0AA38GYT2</accession>
<sequence length="53" mass="6126">VSIILNEKIRKKSIEESSSRNDFNIESRGRKKERSKSKSNGKSNSRDNRSKSE</sequence>
<feature type="compositionally biased region" description="Basic and acidic residues" evidence="1">
    <location>
        <begin position="44"/>
        <end position="53"/>
    </location>
</feature>
<feature type="region of interest" description="Disordered" evidence="1">
    <location>
        <begin position="1"/>
        <end position="53"/>
    </location>
</feature>
<organism evidence="2 3">
    <name type="scientific">Taxus chinensis</name>
    <name type="common">Chinese yew</name>
    <name type="synonym">Taxus wallichiana var. chinensis</name>
    <dbReference type="NCBI Taxonomy" id="29808"/>
    <lineage>
        <taxon>Eukaryota</taxon>
        <taxon>Viridiplantae</taxon>
        <taxon>Streptophyta</taxon>
        <taxon>Embryophyta</taxon>
        <taxon>Tracheophyta</taxon>
        <taxon>Spermatophyta</taxon>
        <taxon>Pinopsida</taxon>
        <taxon>Pinidae</taxon>
        <taxon>Conifers II</taxon>
        <taxon>Cupressales</taxon>
        <taxon>Taxaceae</taxon>
        <taxon>Taxus</taxon>
    </lineage>
</organism>